<feature type="transmembrane region" description="Helical" evidence="10">
    <location>
        <begin position="215"/>
        <end position="235"/>
    </location>
</feature>
<dbReference type="PANTHER" id="PTHR24223">
    <property type="entry name" value="ATP-BINDING CASSETTE SUB-FAMILY C"/>
    <property type="match status" value="1"/>
</dbReference>
<dbReference type="InterPro" id="IPR027417">
    <property type="entry name" value="P-loop_NTPase"/>
</dbReference>
<dbReference type="InterPro" id="IPR011527">
    <property type="entry name" value="ABC1_TM_dom"/>
</dbReference>
<sequence length="1226" mass="137601">MESPELKASFLSRLTWHWMGAMISTGNKRPLEMSDLYELNQEDKAESCEQRWNECYEKEGSKRVLRVILRFLGVKFFLLFILRPLWLAALILQVYVIKELIHRSRLKSSRTWSDFLLVAGLFFLAQSQSLCNIWMFFYGWRYGVRLRAAFSMAAFNKMLSTRTAEFNGSFDSLLFNLVNSDTQKLIDCLCILPYVVCFPFHLLVVSFFLYREAGIATLAGVAWTVVVGILMSYVAKYMGHLARRKHSSTDARVGILCETLAGIRIIKFNGWVPLFMKKINSARAGEMKWVSKLAMISTIMYILKDSIVPFACIFAFGAYIIHHKMLDVTIAFVVLSFFSILARDNICFINGLPSISNALVAVERLQKVLDLTNSLQTSKSKKTSNIFAIELLDCNFARNISKSINPKPIHMQIQRGILAGLIGKVGSGKSSLLYGILEELKLTQGSLFVEGNIAYSPQQPWILNDTMRNNIVFGSIFDNKRYDNVVAACALNHDISMLPNGSDTEIGERGVNLSGGQKARVSLARACYSTAPIILLDDPLSAVDASTAKYIVDYVLNGILKGRTVIMATHSIISLQACDEIYLLDTNNGIKRILSSSKDIKCEMELVSAKTELNASQYSKLDNSKGGIVKQETMESGNIKLSHYLEYLHIAGWSTFLIIPIFILGQGALLMVDYWIRIWTDNKYSISKYTYLILFTCLAYLTSSKNMHKLMVEKVFRSPLLFFDQNPIGRLLNRYSKDQAIADETLPSLIKRALEGIYGSIGGLVLIGILIPWFLLTIPLALAILIYVRQQYISTGSALKRLDAISQSPIFTHFTETLQGAVSIRAYNNQKRFHDQLVKLVDNNHKAYILYVHASRWLSTRLDFVTTISITVAAFLVVFLRNYISPGLTGVILVQTLKLTDVLQIAIKWTVEAESVFATNKSEPRILSSNWPAAGSIEFINYTLAYREDLPAVLNNISFKIFPLEKIGIVGRTGAGKSSLAAAMFRMVENMACSGTILVDDIDIKTIELDDLRQRLSIIPQDPVLFSGTLRFNMDPFGKNDDREIHEALTRAHFSSTQSYKNFDNGLDGQITSSGTNFSVGERQLLCLARSLLRKSKILIMDEATAAVDNDTDQIIQATIRASFQDCTVLTVAHRIQTIIDNDRVLVMEAGRIAEFDTPKNLLKLTGNFMTEVKIKSICVFRGTDGSPSKEAFSVYKPPALLEDGIKLFVYAGKYDLICNWLETLD</sequence>
<keyword evidence="8 10" id="KW-1133">Transmembrane helix</keyword>
<feature type="domain" description="ABC transmembrane type-1" evidence="12">
    <location>
        <begin position="88"/>
        <end position="342"/>
    </location>
</feature>
<dbReference type="FunFam" id="1.20.1560.10:FF:000013">
    <property type="entry name" value="ABC transporter C family member 2"/>
    <property type="match status" value="1"/>
</dbReference>
<dbReference type="Pfam" id="PF00664">
    <property type="entry name" value="ABC_membrane"/>
    <property type="match status" value="2"/>
</dbReference>
<keyword evidence="6" id="KW-0547">Nucleotide-binding</keyword>
<dbReference type="GO" id="GO:0016020">
    <property type="term" value="C:membrane"/>
    <property type="evidence" value="ECO:0007669"/>
    <property type="project" value="UniProtKB-SubCell"/>
</dbReference>
<accession>D8S3K2</accession>
<comment type="subcellular location">
    <subcellularLocation>
        <location evidence="1">Membrane</location>
        <topology evidence="1">Multi-pass membrane protein</topology>
    </subcellularLocation>
</comment>
<evidence type="ECO:0000256" key="4">
    <source>
        <dbReference type="ARBA" id="ARBA00022692"/>
    </source>
</evidence>
<feature type="transmembrane region" description="Helical" evidence="10">
    <location>
        <begin position="115"/>
        <end position="137"/>
    </location>
</feature>
<dbReference type="GO" id="GO:0005524">
    <property type="term" value="F:ATP binding"/>
    <property type="evidence" value="ECO:0007669"/>
    <property type="project" value="UniProtKB-KW"/>
</dbReference>
<dbReference type="GO" id="GO:0016887">
    <property type="term" value="F:ATP hydrolysis activity"/>
    <property type="evidence" value="ECO:0007669"/>
    <property type="project" value="InterPro"/>
</dbReference>
<organism evidence="14">
    <name type="scientific">Selaginella moellendorffii</name>
    <name type="common">Spikemoss</name>
    <dbReference type="NCBI Taxonomy" id="88036"/>
    <lineage>
        <taxon>Eukaryota</taxon>
        <taxon>Viridiplantae</taxon>
        <taxon>Streptophyta</taxon>
        <taxon>Embryophyta</taxon>
        <taxon>Tracheophyta</taxon>
        <taxon>Lycopodiopsida</taxon>
        <taxon>Selaginellales</taxon>
        <taxon>Selaginellaceae</taxon>
        <taxon>Selaginella</taxon>
    </lineage>
</organism>
<dbReference type="HOGENOM" id="CLU_000604_27_1_1"/>
<dbReference type="SMART" id="SM00382">
    <property type="entry name" value="AAA"/>
    <property type="match status" value="2"/>
</dbReference>
<dbReference type="CDD" id="cd18580">
    <property type="entry name" value="ABC_6TM_ABCC_D2"/>
    <property type="match status" value="1"/>
</dbReference>
<evidence type="ECO:0000256" key="2">
    <source>
        <dbReference type="ARBA" id="ARBA00009726"/>
    </source>
</evidence>
<evidence type="ECO:0000256" key="3">
    <source>
        <dbReference type="ARBA" id="ARBA00022448"/>
    </source>
</evidence>
<keyword evidence="9 10" id="KW-0472">Membrane</keyword>
<dbReference type="PROSITE" id="PS50893">
    <property type="entry name" value="ABC_TRANSPORTER_2"/>
    <property type="match status" value="2"/>
</dbReference>
<dbReference type="PROSITE" id="PS50929">
    <property type="entry name" value="ABC_TM1F"/>
    <property type="match status" value="2"/>
</dbReference>
<dbReference type="InterPro" id="IPR036640">
    <property type="entry name" value="ABC1_TM_sf"/>
</dbReference>
<dbReference type="Gene3D" id="1.20.1560.10">
    <property type="entry name" value="ABC transporter type 1, transmembrane domain"/>
    <property type="match status" value="2"/>
</dbReference>
<protein>
    <submittedName>
        <fullName evidence="13">ATP-binding cassette transporter, subfamily C, member 18, cluster Ib, SmABCC18</fullName>
    </submittedName>
</protein>
<keyword evidence="4 10" id="KW-0812">Transmembrane</keyword>
<gene>
    <name evidence="13" type="primary">SmABCC18</name>
    <name evidence="13" type="ORF">SELMODRAFT_417771</name>
</gene>
<reference evidence="13 14" key="1">
    <citation type="journal article" date="2011" name="Science">
        <title>The Selaginella genome identifies genetic changes associated with the evolution of vascular plants.</title>
        <authorList>
            <person name="Banks J.A."/>
            <person name="Nishiyama T."/>
            <person name="Hasebe M."/>
            <person name="Bowman J.L."/>
            <person name="Gribskov M."/>
            <person name="dePamphilis C."/>
            <person name="Albert V.A."/>
            <person name="Aono N."/>
            <person name="Aoyama T."/>
            <person name="Ambrose B.A."/>
            <person name="Ashton N.W."/>
            <person name="Axtell M.J."/>
            <person name="Barker E."/>
            <person name="Barker M.S."/>
            <person name="Bennetzen J.L."/>
            <person name="Bonawitz N.D."/>
            <person name="Chapple C."/>
            <person name="Cheng C."/>
            <person name="Correa L.G."/>
            <person name="Dacre M."/>
            <person name="DeBarry J."/>
            <person name="Dreyer I."/>
            <person name="Elias M."/>
            <person name="Engstrom E.M."/>
            <person name="Estelle M."/>
            <person name="Feng L."/>
            <person name="Finet C."/>
            <person name="Floyd S.K."/>
            <person name="Frommer W.B."/>
            <person name="Fujita T."/>
            <person name="Gramzow L."/>
            <person name="Gutensohn M."/>
            <person name="Harholt J."/>
            <person name="Hattori M."/>
            <person name="Heyl A."/>
            <person name="Hirai T."/>
            <person name="Hiwatashi Y."/>
            <person name="Ishikawa M."/>
            <person name="Iwata M."/>
            <person name="Karol K.G."/>
            <person name="Koehler B."/>
            <person name="Kolukisaoglu U."/>
            <person name="Kubo M."/>
            <person name="Kurata T."/>
            <person name="Lalonde S."/>
            <person name="Li K."/>
            <person name="Li Y."/>
            <person name="Litt A."/>
            <person name="Lyons E."/>
            <person name="Manning G."/>
            <person name="Maruyama T."/>
            <person name="Michael T.P."/>
            <person name="Mikami K."/>
            <person name="Miyazaki S."/>
            <person name="Morinaga S."/>
            <person name="Murata T."/>
            <person name="Mueller-Roeber B."/>
            <person name="Nelson D.R."/>
            <person name="Obara M."/>
            <person name="Oguri Y."/>
            <person name="Olmstead R.G."/>
            <person name="Onodera N."/>
            <person name="Petersen B.L."/>
            <person name="Pils B."/>
            <person name="Prigge M."/>
            <person name="Rensing S.A."/>
            <person name="Riano-Pachon D.M."/>
            <person name="Roberts A.W."/>
            <person name="Sato Y."/>
            <person name="Scheller H.V."/>
            <person name="Schulz B."/>
            <person name="Schulz C."/>
            <person name="Shakirov E.V."/>
            <person name="Shibagaki N."/>
            <person name="Shinohara N."/>
            <person name="Shippen D.E."/>
            <person name="Soerensen I."/>
            <person name="Sotooka R."/>
            <person name="Sugimoto N."/>
            <person name="Sugita M."/>
            <person name="Sumikawa N."/>
            <person name="Tanurdzic M."/>
            <person name="Theissen G."/>
            <person name="Ulvskov P."/>
            <person name="Wakazuki S."/>
            <person name="Weng J.K."/>
            <person name="Willats W.W."/>
            <person name="Wipf D."/>
            <person name="Wolf P.G."/>
            <person name="Yang L."/>
            <person name="Zimmer A.D."/>
            <person name="Zhu Q."/>
            <person name="Mitros T."/>
            <person name="Hellsten U."/>
            <person name="Loque D."/>
            <person name="Otillar R."/>
            <person name="Salamov A."/>
            <person name="Schmutz J."/>
            <person name="Shapiro H."/>
            <person name="Lindquist E."/>
            <person name="Lucas S."/>
            <person name="Rokhsar D."/>
            <person name="Grigoriev I.V."/>
        </authorList>
    </citation>
    <scope>NUCLEOTIDE SEQUENCE [LARGE SCALE GENOMIC DNA]</scope>
</reference>
<evidence type="ECO:0000313" key="14">
    <source>
        <dbReference type="Proteomes" id="UP000001514"/>
    </source>
</evidence>
<evidence type="ECO:0000256" key="10">
    <source>
        <dbReference type="SAM" id="Phobius"/>
    </source>
</evidence>
<dbReference type="InterPro" id="IPR044726">
    <property type="entry name" value="ABCC_6TM_D2"/>
</dbReference>
<dbReference type="InterPro" id="IPR003593">
    <property type="entry name" value="AAA+_ATPase"/>
</dbReference>
<comment type="similarity">
    <text evidence="2">Belongs to the ABC transporter superfamily. ABCC family. Conjugate transporter (TC 3.A.1.208) subfamily.</text>
</comment>
<dbReference type="Pfam" id="PF00005">
    <property type="entry name" value="ABC_tran"/>
    <property type="match status" value="2"/>
</dbReference>
<feature type="domain" description="ABC transmembrane type-1" evidence="12">
    <location>
        <begin position="704"/>
        <end position="915"/>
    </location>
</feature>
<feature type="domain" description="ABC transporter" evidence="11">
    <location>
        <begin position="389"/>
        <end position="612"/>
    </location>
</feature>
<dbReference type="InterPro" id="IPR044746">
    <property type="entry name" value="ABCC_6TM_D1"/>
</dbReference>
<evidence type="ECO:0000256" key="9">
    <source>
        <dbReference type="ARBA" id="ARBA00023136"/>
    </source>
</evidence>
<evidence type="ECO:0000256" key="8">
    <source>
        <dbReference type="ARBA" id="ARBA00022989"/>
    </source>
</evidence>
<evidence type="ECO:0000313" key="13">
    <source>
        <dbReference type="EMBL" id="EFJ21117.1"/>
    </source>
</evidence>
<dbReference type="FunFam" id="3.40.50.300:FF:000565">
    <property type="entry name" value="ABC bile acid transporter"/>
    <property type="match status" value="1"/>
</dbReference>
<dbReference type="Proteomes" id="UP000001514">
    <property type="component" value="Unassembled WGS sequence"/>
</dbReference>
<dbReference type="PANTHER" id="PTHR24223:SF401">
    <property type="entry name" value="ATP-BINDING CASSETTE TRANSPORTER SUBFAMILY C"/>
    <property type="match status" value="1"/>
</dbReference>
<keyword evidence="5" id="KW-0677">Repeat</keyword>
<dbReference type="OMA" id="TRSFCFN"/>
<dbReference type="CDD" id="cd03250">
    <property type="entry name" value="ABCC_MRP_domain1"/>
    <property type="match status" value="1"/>
</dbReference>
<evidence type="ECO:0000259" key="11">
    <source>
        <dbReference type="PROSITE" id="PS50893"/>
    </source>
</evidence>
<dbReference type="SUPFAM" id="SSF52540">
    <property type="entry name" value="P-loop containing nucleoside triphosphate hydrolases"/>
    <property type="match status" value="2"/>
</dbReference>
<feature type="transmembrane region" description="Helical" evidence="10">
    <location>
        <begin position="761"/>
        <end position="788"/>
    </location>
</feature>
<evidence type="ECO:0000259" key="12">
    <source>
        <dbReference type="PROSITE" id="PS50929"/>
    </source>
</evidence>
<feature type="transmembrane region" description="Helical" evidence="10">
    <location>
        <begin position="185"/>
        <end position="209"/>
    </location>
</feature>
<dbReference type="CDD" id="cd18579">
    <property type="entry name" value="ABC_6TM_ABCC_D1"/>
    <property type="match status" value="1"/>
</dbReference>
<evidence type="ECO:0000256" key="1">
    <source>
        <dbReference type="ARBA" id="ARBA00004141"/>
    </source>
</evidence>
<keyword evidence="3" id="KW-0813">Transport</keyword>
<feature type="transmembrane region" description="Helical" evidence="10">
    <location>
        <begin position="650"/>
        <end position="672"/>
    </location>
</feature>
<dbReference type="InterPro" id="IPR017871">
    <property type="entry name" value="ABC_transporter-like_CS"/>
</dbReference>
<feature type="transmembrane region" description="Helical" evidence="10">
    <location>
        <begin position="72"/>
        <end position="95"/>
    </location>
</feature>
<feature type="transmembrane region" description="Helical" evidence="10">
    <location>
        <begin position="684"/>
        <end position="701"/>
    </location>
</feature>
<dbReference type="InParanoid" id="D8S3K2"/>
<dbReference type="FunFam" id="3.40.50.300:FF:000997">
    <property type="entry name" value="Multidrug resistance-associated protein 1"/>
    <property type="match status" value="1"/>
</dbReference>
<dbReference type="Gene3D" id="3.40.50.300">
    <property type="entry name" value="P-loop containing nucleotide triphosphate hydrolases"/>
    <property type="match status" value="2"/>
</dbReference>
<feature type="transmembrane region" description="Helical" evidence="10">
    <location>
        <begin position="293"/>
        <end position="319"/>
    </location>
</feature>
<dbReference type="InterPro" id="IPR050173">
    <property type="entry name" value="ABC_transporter_C-like"/>
</dbReference>
<evidence type="ECO:0000256" key="6">
    <source>
        <dbReference type="ARBA" id="ARBA00022741"/>
    </source>
</evidence>
<dbReference type="InterPro" id="IPR003439">
    <property type="entry name" value="ABC_transporter-like_ATP-bd"/>
</dbReference>
<evidence type="ECO:0000256" key="7">
    <source>
        <dbReference type="ARBA" id="ARBA00022840"/>
    </source>
</evidence>
<dbReference type="AlphaFoldDB" id="D8S3K2"/>
<dbReference type="eggNOG" id="KOG0054">
    <property type="taxonomic scope" value="Eukaryota"/>
</dbReference>
<keyword evidence="14" id="KW-1185">Reference proteome</keyword>
<name>D8S3K2_SELML</name>
<evidence type="ECO:0000256" key="5">
    <source>
        <dbReference type="ARBA" id="ARBA00022737"/>
    </source>
</evidence>
<dbReference type="SUPFAM" id="SSF90123">
    <property type="entry name" value="ABC transporter transmembrane region"/>
    <property type="match status" value="2"/>
</dbReference>
<proteinExistence type="inferred from homology"/>
<dbReference type="Gramene" id="EFJ21117">
    <property type="protein sequence ID" value="EFJ21117"/>
    <property type="gene ID" value="SELMODRAFT_417771"/>
</dbReference>
<keyword evidence="7 13" id="KW-0067">ATP-binding</keyword>
<dbReference type="KEGG" id="smo:SELMODRAFT_417771"/>
<dbReference type="PROSITE" id="PS00211">
    <property type="entry name" value="ABC_TRANSPORTER_1"/>
    <property type="match status" value="1"/>
</dbReference>
<dbReference type="EMBL" id="GL377600">
    <property type="protein sequence ID" value="EFJ21117.1"/>
    <property type="molecule type" value="Genomic_DNA"/>
</dbReference>
<feature type="transmembrane region" description="Helical" evidence="10">
    <location>
        <begin position="864"/>
        <end position="884"/>
    </location>
</feature>
<dbReference type="GO" id="GO:0055085">
    <property type="term" value="P:transmembrane transport"/>
    <property type="evidence" value="ECO:0000318"/>
    <property type="project" value="GO_Central"/>
</dbReference>
<dbReference type="CDD" id="cd03244">
    <property type="entry name" value="ABCC_MRP_domain2"/>
    <property type="match status" value="1"/>
</dbReference>
<dbReference type="GO" id="GO:0140359">
    <property type="term" value="F:ABC-type transporter activity"/>
    <property type="evidence" value="ECO:0000318"/>
    <property type="project" value="GO_Central"/>
</dbReference>
<feature type="domain" description="ABC transporter" evidence="11">
    <location>
        <begin position="937"/>
        <end position="1175"/>
    </location>
</feature>